<dbReference type="EC" id="5.3.1.30" evidence="3"/>
<feature type="region of interest" description="Disordered" evidence="2">
    <location>
        <begin position="1"/>
        <end position="20"/>
    </location>
</feature>
<reference evidence="3 4" key="1">
    <citation type="submission" date="2024-01" db="EMBL/GenBank/DDBJ databases">
        <title>Genome insights into Plantactinospora veratri sp. nov.</title>
        <authorList>
            <person name="Wang L."/>
        </authorList>
    </citation>
    <scope>NUCLEOTIDE SEQUENCE [LARGE SCALE GENOMIC DNA]</scope>
    <source>
        <strain evidence="3 4">NEAU-FHS4</strain>
    </source>
</reference>
<dbReference type="PIRSF" id="PIRSF036628">
    <property type="entry name" value="IolB"/>
    <property type="match status" value="1"/>
</dbReference>
<dbReference type="SUPFAM" id="SSF51182">
    <property type="entry name" value="RmlC-like cupins"/>
    <property type="match status" value="1"/>
</dbReference>
<evidence type="ECO:0000256" key="2">
    <source>
        <dbReference type="SAM" id="MobiDB-lite"/>
    </source>
</evidence>
<keyword evidence="4" id="KW-1185">Reference proteome</keyword>
<dbReference type="GO" id="GO:0102482">
    <property type="term" value="F:5-deoxy-D-glucuronate isomerase activity"/>
    <property type="evidence" value="ECO:0007669"/>
    <property type="project" value="UniProtKB-EC"/>
</dbReference>
<sequence>MSGAESHRRHWPAGSAAAGPWSVSLDPERAGWAYTGLRVVALPPGGRIGFDTGPDEVIVLPLAGSAVLRWADSPPDPDRTMELVGRPGVFAGTTDFGYLPPGTRAELSSPDGGRYALPSARARRRFPARYGPADGVRVELRGAGACSRQVNNFATPETFRTDRLIACEVLTPDGNWSSYPPHKHDEERPGAEAVLEEIYYFEVGAGPTGTPGYGYQRVYGTEARPIEVLAEVRSGDTVLVPYGWHGPSIAAPGHPLYYLNAMAGPAEERAWLISDDPAHAWVRASWAGQPVDPRLPFGRDLPPSPAELR</sequence>
<name>A0ABU7SPP5_9ACTN</name>
<protein>
    <submittedName>
        <fullName evidence="3">5-deoxy-glucuronate isomerase</fullName>
        <ecNumber evidence="3">5.3.1.30</ecNumber>
    </submittedName>
</protein>
<dbReference type="InterPro" id="IPR021120">
    <property type="entry name" value="KduI/IolB_isomerase"/>
</dbReference>
<dbReference type="EMBL" id="JAZGQL010000039">
    <property type="protein sequence ID" value="MEE6311947.1"/>
    <property type="molecule type" value="Genomic_DNA"/>
</dbReference>
<dbReference type="Pfam" id="PF04962">
    <property type="entry name" value="KduI"/>
    <property type="match status" value="1"/>
</dbReference>
<dbReference type="InterPro" id="IPR011051">
    <property type="entry name" value="RmlC_Cupin_sf"/>
</dbReference>
<evidence type="ECO:0000313" key="4">
    <source>
        <dbReference type="Proteomes" id="UP001339911"/>
    </source>
</evidence>
<dbReference type="Gene3D" id="2.60.120.10">
    <property type="entry name" value="Jelly Rolls"/>
    <property type="match status" value="2"/>
</dbReference>
<comment type="caution">
    <text evidence="3">The sequence shown here is derived from an EMBL/GenBank/DDBJ whole genome shotgun (WGS) entry which is preliminary data.</text>
</comment>
<evidence type="ECO:0000256" key="1">
    <source>
        <dbReference type="ARBA" id="ARBA00023235"/>
    </source>
</evidence>
<dbReference type="RefSeq" id="WP_331211831.1">
    <property type="nucleotide sequence ID" value="NZ_JAZGQL010000039.1"/>
</dbReference>
<dbReference type="NCBIfam" id="TIGR04378">
    <property type="entry name" value="myo_inos_iolB"/>
    <property type="match status" value="1"/>
</dbReference>
<accession>A0ABU7SPP5</accession>
<organism evidence="3 4">
    <name type="scientific">Plantactinospora veratri</name>
    <dbReference type="NCBI Taxonomy" id="1436122"/>
    <lineage>
        <taxon>Bacteria</taxon>
        <taxon>Bacillati</taxon>
        <taxon>Actinomycetota</taxon>
        <taxon>Actinomycetes</taxon>
        <taxon>Micromonosporales</taxon>
        <taxon>Micromonosporaceae</taxon>
        <taxon>Plantactinospora</taxon>
    </lineage>
</organism>
<dbReference type="PANTHER" id="PTHR39193:SF1">
    <property type="entry name" value="5-DEOXY-GLUCURONATE ISOMERASE"/>
    <property type="match status" value="1"/>
</dbReference>
<dbReference type="InterPro" id="IPR014710">
    <property type="entry name" value="RmlC-like_jellyroll"/>
</dbReference>
<dbReference type="InterPro" id="IPR024203">
    <property type="entry name" value="Deoxy-glucuronate_isom_IolB"/>
</dbReference>
<proteinExistence type="predicted"/>
<gene>
    <name evidence="3" type="primary">iolB</name>
    <name evidence="3" type="ORF">V1634_34565</name>
</gene>
<evidence type="ECO:0000313" key="3">
    <source>
        <dbReference type="EMBL" id="MEE6311947.1"/>
    </source>
</evidence>
<keyword evidence="1 3" id="KW-0413">Isomerase</keyword>
<dbReference type="Proteomes" id="UP001339911">
    <property type="component" value="Unassembled WGS sequence"/>
</dbReference>
<dbReference type="PANTHER" id="PTHR39193">
    <property type="entry name" value="5-DEOXY-GLUCURONATE ISOMERASE"/>
    <property type="match status" value="1"/>
</dbReference>